<dbReference type="Pfam" id="PF01370">
    <property type="entry name" value="Epimerase"/>
    <property type="match status" value="1"/>
</dbReference>
<feature type="domain" description="NAD-dependent epimerase/dehydratase" evidence="1">
    <location>
        <begin position="3"/>
        <end position="37"/>
    </location>
</feature>
<dbReference type="SUPFAM" id="SSF51735">
    <property type="entry name" value="NAD(P)-binding Rossmann-fold domains"/>
    <property type="match status" value="1"/>
</dbReference>
<feature type="non-terminal residue" evidence="2">
    <location>
        <position position="41"/>
    </location>
</feature>
<evidence type="ECO:0000313" key="2">
    <source>
        <dbReference type="EMBL" id="SVC98499.1"/>
    </source>
</evidence>
<name>A0A382RLE0_9ZZZZ</name>
<dbReference type="Gene3D" id="3.40.50.720">
    <property type="entry name" value="NAD(P)-binding Rossmann-like Domain"/>
    <property type="match status" value="1"/>
</dbReference>
<evidence type="ECO:0000259" key="1">
    <source>
        <dbReference type="Pfam" id="PF01370"/>
    </source>
</evidence>
<sequence length="41" mass="4511">MKILVTGGLGFIGSNFILKLLQKENDFEIINVDAKLFGSNL</sequence>
<reference evidence="2" key="1">
    <citation type="submission" date="2018-05" db="EMBL/GenBank/DDBJ databases">
        <authorList>
            <person name="Lanie J.A."/>
            <person name="Ng W.-L."/>
            <person name="Kazmierczak K.M."/>
            <person name="Andrzejewski T.M."/>
            <person name="Davidsen T.M."/>
            <person name="Wayne K.J."/>
            <person name="Tettelin H."/>
            <person name="Glass J.I."/>
            <person name="Rusch D."/>
            <person name="Podicherti R."/>
            <person name="Tsui H.-C.T."/>
            <person name="Winkler M.E."/>
        </authorList>
    </citation>
    <scope>NUCLEOTIDE SEQUENCE</scope>
</reference>
<protein>
    <recommendedName>
        <fullName evidence="1">NAD-dependent epimerase/dehydratase domain-containing protein</fullName>
    </recommendedName>
</protein>
<organism evidence="2">
    <name type="scientific">marine metagenome</name>
    <dbReference type="NCBI Taxonomy" id="408172"/>
    <lineage>
        <taxon>unclassified sequences</taxon>
        <taxon>metagenomes</taxon>
        <taxon>ecological metagenomes</taxon>
    </lineage>
</organism>
<dbReference type="InterPro" id="IPR001509">
    <property type="entry name" value="Epimerase_deHydtase"/>
</dbReference>
<dbReference type="AlphaFoldDB" id="A0A382RLE0"/>
<proteinExistence type="predicted"/>
<dbReference type="EMBL" id="UINC01122593">
    <property type="protein sequence ID" value="SVC98499.1"/>
    <property type="molecule type" value="Genomic_DNA"/>
</dbReference>
<gene>
    <name evidence="2" type="ORF">METZ01_LOCUS351353</name>
</gene>
<dbReference type="InterPro" id="IPR036291">
    <property type="entry name" value="NAD(P)-bd_dom_sf"/>
</dbReference>
<accession>A0A382RLE0</accession>